<dbReference type="STRING" id="1121439.dsat_1384"/>
<evidence type="ECO:0000256" key="4">
    <source>
        <dbReference type="ARBA" id="ARBA00023136"/>
    </source>
</evidence>
<dbReference type="CDD" id="cd00038">
    <property type="entry name" value="CAP_ED"/>
    <property type="match status" value="1"/>
</dbReference>
<dbReference type="InterPro" id="IPR014710">
    <property type="entry name" value="RmlC-like_jellyroll"/>
</dbReference>
<dbReference type="EMBL" id="ATHI01000031">
    <property type="protein sequence ID" value="EPR30662.1"/>
    <property type="molecule type" value="Genomic_DNA"/>
</dbReference>
<dbReference type="InterPro" id="IPR018488">
    <property type="entry name" value="cNMP-bd_CS"/>
</dbReference>
<feature type="transmembrane region" description="Helical" evidence="6">
    <location>
        <begin position="208"/>
        <end position="232"/>
    </location>
</feature>
<dbReference type="InterPro" id="IPR018490">
    <property type="entry name" value="cNMP-bd_dom_sf"/>
</dbReference>
<gene>
    <name evidence="9" type="ORF">dsat_1384</name>
</gene>
<accession>S7T0R8</accession>
<protein>
    <submittedName>
        <fullName evidence="9">Cyclic nucleotide-binding protein</fullName>
    </submittedName>
</protein>
<feature type="region of interest" description="Disordered" evidence="5">
    <location>
        <begin position="40"/>
        <end position="73"/>
    </location>
</feature>
<feature type="compositionally biased region" description="Basic and acidic residues" evidence="5">
    <location>
        <begin position="60"/>
        <end position="73"/>
    </location>
</feature>
<evidence type="ECO:0000313" key="10">
    <source>
        <dbReference type="Proteomes" id="UP000014975"/>
    </source>
</evidence>
<dbReference type="Pfam" id="PF01740">
    <property type="entry name" value="STAS"/>
    <property type="match status" value="1"/>
</dbReference>
<dbReference type="RefSeq" id="WP_020888080.1">
    <property type="nucleotide sequence ID" value="NZ_ATHI01000031.1"/>
</dbReference>
<dbReference type="PANTHER" id="PTHR43310">
    <property type="entry name" value="SULFATE TRANSPORTER YBAR-RELATED"/>
    <property type="match status" value="1"/>
</dbReference>
<dbReference type="Pfam" id="PF00916">
    <property type="entry name" value="Sulfate_transp"/>
    <property type="match status" value="1"/>
</dbReference>
<dbReference type="CDD" id="cd07042">
    <property type="entry name" value="STAS_SulP_like_sulfate_transporter"/>
    <property type="match status" value="1"/>
</dbReference>
<proteinExistence type="predicted"/>
<name>S7T0R8_9BACT</name>
<dbReference type="PANTHER" id="PTHR43310:SF1">
    <property type="entry name" value="SULFATE TRANSPORTER YBAR-RELATED"/>
    <property type="match status" value="1"/>
</dbReference>
<evidence type="ECO:0000256" key="6">
    <source>
        <dbReference type="SAM" id="Phobius"/>
    </source>
</evidence>
<dbReference type="eggNOG" id="COG0659">
    <property type="taxonomic scope" value="Bacteria"/>
</dbReference>
<reference evidence="9 10" key="1">
    <citation type="journal article" date="2013" name="Genome Announc.">
        <title>Draft genome sequences for three mercury-methylating, sulfate-reducing bacteria.</title>
        <authorList>
            <person name="Brown S.D."/>
            <person name="Hurt R.A.Jr."/>
            <person name="Gilmour C.C."/>
            <person name="Elias D.A."/>
        </authorList>
    </citation>
    <scope>NUCLEOTIDE SEQUENCE [LARGE SCALE GENOMIC DNA]</scope>
    <source>
        <strain evidence="9 10">DSM 16529</strain>
    </source>
</reference>
<dbReference type="PATRIC" id="fig|1121439.3.peg.2767"/>
<sequence>MALFHCDACGLRKDVSDKYIGRSISCPRCSNPVTVVAVGEKNGRTQPLPPPEVRPVAALDDGKAESPAEPRFEHRDAADMDEILAGDDDSARPRRDISIPIAAEPTAPTAPSLMQGSPGVNILAGTLSGFQGVVVCLALSCLIFAGRLAWSDFPYAVLVVLATAAAMSLVAALRSRVPYLQAGPGIALGAVTASMVRDMHASFSAEQAAHVLPTLAVGVSLSAFVVGLTLWFVGGSGMGKWVRFIPHQVVGGVLAGIGVRVLLAALEFQDAGSPCLERLAENFDFDVCLAWAPAVVPGVLMFIVARRIRHHLVSPVLFLLLLVGSLLGVHLVAAPGDAIRASEWTFAAFSAHSAFGPFSRDFLGLINWDVIADHAGYILALAGLAVATTMLTLTDVDAETRGRSDLDHELSVTGQGNILAALVAGVPGTISEHRTMSSWRAGAAGPLAALTAAAVFVAAIVFIGDILAYVPRFVPAAVLVFLGMQLVARWLGDTYAMFTRKDDYAILVIIFAITVFFGVLTGLGVGAALAMMILISRYGRVNVVKFALSGATNRSNVERAPSQLKVLREHGGQIYILRLQGFIFLGSTSALITDLRQRIEDESQARPRYVILDFRLVTGLDSAVATGLRKLRQLADEYGVTLIFTSIPFEVERQLAENGFVLDDPDNCSRTFVDADFALEWCEDRILEDHGVLVLKGRTVEDILAPMFPEPALAPTFVGYLERVEVKTGSHVFRQGDASDAMYFIVSGRVNVQLELEGNRIIRLVKMGPGTIFGEMGIYTDTPRSASVVAAEDCVLYRLSKKKLHAIQKQDPMLVSLIHRFVVNRLAERVAEANAKVRDLIK</sequence>
<keyword evidence="3 6" id="KW-1133">Transmembrane helix</keyword>
<feature type="domain" description="STAS" evidence="8">
    <location>
        <begin position="574"/>
        <end position="660"/>
    </location>
</feature>
<comment type="subcellular location">
    <subcellularLocation>
        <location evidence="1">Membrane</location>
        <topology evidence="1">Multi-pass membrane protein</topology>
    </subcellularLocation>
</comment>
<evidence type="ECO:0000259" key="8">
    <source>
        <dbReference type="PROSITE" id="PS50801"/>
    </source>
</evidence>
<keyword evidence="4 6" id="KW-0472">Membrane</keyword>
<organism evidence="9 10">
    <name type="scientific">Alkalidesulfovibrio alkalitolerans DSM 16529</name>
    <dbReference type="NCBI Taxonomy" id="1121439"/>
    <lineage>
        <taxon>Bacteria</taxon>
        <taxon>Pseudomonadati</taxon>
        <taxon>Thermodesulfobacteriota</taxon>
        <taxon>Desulfovibrionia</taxon>
        <taxon>Desulfovibrionales</taxon>
        <taxon>Desulfovibrionaceae</taxon>
        <taxon>Alkalidesulfovibrio</taxon>
    </lineage>
</organism>
<dbReference type="Pfam" id="PF00027">
    <property type="entry name" value="cNMP_binding"/>
    <property type="match status" value="1"/>
</dbReference>
<dbReference type="AlphaFoldDB" id="S7T0R8"/>
<dbReference type="SUPFAM" id="SSF52091">
    <property type="entry name" value="SpoIIaa-like"/>
    <property type="match status" value="1"/>
</dbReference>
<dbReference type="PROSITE" id="PS50801">
    <property type="entry name" value="STAS"/>
    <property type="match status" value="1"/>
</dbReference>
<dbReference type="GO" id="GO:0016020">
    <property type="term" value="C:membrane"/>
    <property type="evidence" value="ECO:0007669"/>
    <property type="project" value="UniProtKB-SubCell"/>
</dbReference>
<dbReference type="SUPFAM" id="SSF51206">
    <property type="entry name" value="cAMP-binding domain-like"/>
    <property type="match status" value="1"/>
</dbReference>
<keyword evidence="10" id="KW-1185">Reference proteome</keyword>
<dbReference type="PROSITE" id="PS00889">
    <property type="entry name" value="CNMP_BINDING_2"/>
    <property type="match status" value="1"/>
</dbReference>
<evidence type="ECO:0000313" key="9">
    <source>
        <dbReference type="EMBL" id="EPR30662.1"/>
    </source>
</evidence>
<feature type="transmembrane region" description="Helical" evidence="6">
    <location>
        <begin position="375"/>
        <end position="393"/>
    </location>
</feature>
<feature type="transmembrane region" description="Helical" evidence="6">
    <location>
        <begin position="443"/>
        <end position="467"/>
    </location>
</feature>
<evidence type="ECO:0000259" key="7">
    <source>
        <dbReference type="PROSITE" id="PS50042"/>
    </source>
</evidence>
<dbReference type="SMART" id="SM00100">
    <property type="entry name" value="cNMP"/>
    <property type="match status" value="1"/>
</dbReference>
<evidence type="ECO:0000256" key="3">
    <source>
        <dbReference type="ARBA" id="ARBA00022989"/>
    </source>
</evidence>
<dbReference type="InterPro" id="IPR002645">
    <property type="entry name" value="STAS_dom"/>
</dbReference>
<dbReference type="InterPro" id="IPR000595">
    <property type="entry name" value="cNMP-bd_dom"/>
</dbReference>
<feature type="domain" description="Cyclic nucleotide-binding" evidence="7">
    <location>
        <begin position="721"/>
        <end position="807"/>
    </location>
</feature>
<evidence type="ECO:0000256" key="1">
    <source>
        <dbReference type="ARBA" id="ARBA00004141"/>
    </source>
</evidence>
<dbReference type="Gene3D" id="2.60.120.10">
    <property type="entry name" value="Jelly Rolls"/>
    <property type="match status" value="1"/>
</dbReference>
<dbReference type="InterPro" id="IPR036513">
    <property type="entry name" value="STAS_dom_sf"/>
</dbReference>
<evidence type="ECO:0000256" key="2">
    <source>
        <dbReference type="ARBA" id="ARBA00022692"/>
    </source>
</evidence>
<evidence type="ECO:0000256" key="5">
    <source>
        <dbReference type="SAM" id="MobiDB-lite"/>
    </source>
</evidence>
<dbReference type="InterPro" id="IPR052706">
    <property type="entry name" value="Membrane-Transporter-like"/>
</dbReference>
<feature type="transmembrane region" description="Helical" evidence="6">
    <location>
        <begin position="312"/>
        <end position="333"/>
    </location>
</feature>
<feature type="transmembrane region" description="Helical" evidence="6">
    <location>
        <begin position="283"/>
        <end position="305"/>
    </location>
</feature>
<feature type="transmembrane region" description="Helical" evidence="6">
    <location>
        <begin position="504"/>
        <end position="535"/>
    </location>
</feature>
<dbReference type="PROSITE" id="PS50042">
    <property type="entry name" value="CNMP_BINDING_3"/>
    <property type="match status" value="1"/>
</dbReference>
<dbReference type="Proteomes" id="UP000014975">
    <property type="component" value="Unassembled WGS sequence"/>
</dbReference>
<feature type="transmembrane region" description="Helical" evidence="6">
    <location>
        <begin position="122"/>
        <end position="147"/>
    </location>
</feature>
<dbReference type="InterPro" id="IPR011547">
    <property type="entry name" value="SLC26A/SulP_dom"/>
</dbReference>
<dbReference type="OrthoDB" id="9771198at2"/>
<dbReference type="Gene3D" id="3.30.750.24">
    <property type="entry name" value="STAS domain"/>
    <property type="match status" value="1"/>
</dbReference>
<keyword evidence="2 6" id="KW-0812">Transmembrane</keyword>
<comment type="caution">
    <text evidence="9">The sequence shown here is derived from an EMBL/GenBank/DDBJ whole genome shotgun (WGS) entry which is preliminary data.</text>
</comment>
<feature type="transmembrane region" description="Helical" evidence="6">
    <location>
        <begin position="244"/>
        <end position="263"/>
    </location>
</feature>
<feature type="transmembrane region" description="Helical" evidence="6">
    <location>
        <begin position="153"/>
        <end position="172"/>
    </location>
</feature>
<feature type="transmembrane region" description="Helical" evidence="6">
    <location>
        <begin position="473"/>
        <end position="492"/>
    </location>
</feature>